<dbReference type="Pfam" id="PF03413">
    <property type="entry name" value="PepSY"/>
    <property type="match status" value="1"/>
</dbReference>
<dbReference type="AlphaFoldDB" id="A0A916XVE4"/>
<evidence type="ECO:0000256" key="1">
    <source>
        <dbReference type="SAM" id="Phobius"/>
    </source>
</evidence>
<protein>
    <recommendedName>
        <fullName evidence="2">PepSY domain-containing protein</fullName>
    </recommendedName>
</protein>
<dbReference type="PANTHER" id="PTHR34219">
    <property type="entry name" value="IRON-REGULATED INNER MEMBRANE PROTEIN-RELATED"/>
    <property type="match status" value="1"/>
</dbReference>
<evidence type="ECO:0000259" key="2">
    <source>
        <dbReference type="Pfam" id="PF03413"/>
    </source>
</evidence>
<feature type="transmembrane region" description="Helical" evidence="1">
    <location>
        <begin position="412"/>
        <end position="443"/>
    </location>
</feature>
<feature type="transmembrane region" description="Helical" evidence="1">
    <location>
        <begin position="201"/>
        <end position="220"/>
    </location>
</feature>
<dbReference type="Pfam" id="PF03929">
    <property type="entry name" value="PepSY_TM"/>
    <property type="match status" value="1"/>
</dbReference>
<accession>A0A916XVE4</accession>
<dbReference type="EMBL" id="BMJJ01000003">
    <property type="protein sequence ID" value="GGD15609.1"/>
    <property type="molecule type" value="Genomic_DNA"/>
</dbReference>
<dbReference type="InterPro" id="IPR005625">
    <property type="entry name" value="PepSY-ass_TM"/>
</dbReference>
<keyword evidence="4" id="KW-1185">Reference proteome</keyword>
<comment type="caution">
    <text evidence="3">The sequence shown here is derived from an EMBL/GenBank/DDBJ whole genome shotgun (WGS) entry which is preliminary data.</text>
</comment>
<keyword evidence="1" id="KW-0472">Membrane</keyword>
<organism evidence="3 4">
    <name type="scientific">Aureimonas glaciei</name>
    <dbReference type="NCBI Taxonomy" id="1776957"/>
    <lineage>
        <taxon>Bacteria</taxon>
        <taxon>Pseudomonadati</taxon>
        <taxon>Pseudomonadota</taxon>
        <taxon>Alphaproteobacteria</taxon>
        <taxon>Hyphomicrobiales</taxon>
        <taxon>Aurantimonadaceae</taxon>
        <taxon>Aureimonas</taxon>
    </lineage>
</organism>
<keyword evidence="1" id="KW-0812">Transmembrane</keyword>
<gene>
    <name evidence="3" type="ORF">GCM10011335_18040</name>
</gene>
<dbReference type="PANTHER" id="PTHR34219:SF1">
    <property type="entry name" value="PEPSY DOMAIN-CONTAINING PROTEIN"/>
    <property type="match status" value="1"/>
</dbReference>
<dbReference type="RefSeq" id="WP_188850234.1">
    <property type="nucleotide sequence ID" value="NZ_BMJJ01000003.1"/>
</dbReference>
<feature type="transmembrane region" description="Helical" evidence="1">
    <location>
        <begin position="371"/>
        <end position="392"/>
    </location>
</feature>
<reference evidence="3" key="1">
    <citation type="journal article" date="2014" name="Int. J. Syst. Evol. Microbiol.">
        <title>Complete genome sequence of Corynebacterium casei LMG S-19264T (=DSM 44701T), isolated from a smear-ripened cheese.</title>
        <authorList>
            <consortium name="US DOE Joint Genome Institute (JGI-PGF)"/>
            <person name="Walter F."/>
            <person name="Albersmeier A."/>
            <person name="Kalinowski J."/>
            <person name="Ruckert C."/>
        </authorList>
    </citation>
    <scope>NUCLEOTIDE SEQUENCE</scope>
    <source>
        <strain evidence="3">CGMCC 1.15493</strain>
    </source>
</reference>
<name>A0A916XVE4_9HYPH</name>
<dbReference type="InterPro" id="IPR025711">
    <property type="entry name" value="PepSY"/>
</dbReference>
<reference evidence="3" key="2">
    <citation type="submission" date="2020-09" db="EMBL/GenBank/DDBJ databases">
        <authorList>
            <person name="Sun Q."/>
            <person name="Zhou Y."/>
        </authorList>
    </citation>
    <scope>NUCLEOTIDE SEQUENCE</scope>
    <source>
        <strain evidence="3">CGMCC 1.15493</strain>
    </source>
</reference>
<feature type="domain" description="PepSY" evidence="2">
    <location>
        <begin position="72"/>
        <end position="129"/>
    </location>
</feature>
<keyword evidence="1" id="KW-1133">Transmembrane helix</keyword>
<sequence length="455" mass="48978">MTDITAPVPARSSALAVDTYRAIWRWHFYAGLIAVPFMILLAVTGSLYLFRDEIDGTVFAHRNVVAAQAEAPLPPSRLVEAAEATLPGSTLSAYREPSGPTASARLSFETEAGTVYAFVDPYTGAVLGSVAKADEFNEVVRKLHSLAYFGPYANRVIEAMAGFAIILVVSGLYLWWPRRQSGGVVTVRGTPSKRIFWRDTHAVTGAFAGVLIAFLALSGLPWSSFWGGKLTEIATATGTGYPAALWDNVPTSGEHAEHVMETVGWTMESSPMPMSHAMAMAPIGLDRAVGIARERGMAPGFEVTPPADAKGVYSAAVFPDDLAEARTIHIDQYSGQPIVDISYADYGSLSRLTELGINIHMGQEFGLANQLLMLATCLAIILSSVAALVMWLKRRPSGRMGVPPYPTSRRVYGALWAMAVVFGVLFPLSGLLIVAMIAVDVLVIRQVAPLRRVFS</sequence>
<dbReference type="Proteomes" id="UP000613160">
    <property type="component" value="Unassembled WGS sequence"/>
</dbReference>
<feature type="transmembrane region" description="Helical" evidence="1">
    <location>
        <begin position="28"/>
        <end position="50"/>
    </location>
</feature>
<proteinExistence type="predicted"/>
<evidence type="ECO:0000313" key="4">
    <source>
        <dbReference type="Proteomes" id="UP000613160"/>
    </source>
</evidence>
<evidence type="ECO:0000313" key="3">
    <source>
        <dbReference type="EMBL" id="GGD15609.1"/>
    </source>
</evidence>
<feature type="transmembrane region" description="Helical" evidence="1">
    <location>
        <begin position="156"/>
        <end position="176"/>
    </location>
</feature>